<comment type="caution">
    <text evidence="1">The sequence shown here is derived from an EMBL/GenBank/DDBJ whole genome shotgun (WGS) entry which is preliminary data.</text>
</comment>
<dbReference type="EMBL" id="JANBPW010002146">
    <property type="protein sequence ID" value="KAJ1941828.1"/>
    <property type="molecule type" value="Genomic_DNA"/>
</dbReference>
<accession>A0ACC1J8G2</accession>
<gene>
    <name evidence="1" type="ORF">FBU59_003383</name>
</gene>
<dbReference type="Proteomes" id="UP001150603">
    <property type="component" value="Unassembled WGS sequence"/>
</dbReference>
<keyword evidence="2" id="KW-1185">Reference proteome</keyword>
<feature type="non-terminal residue" evidence="1">
    <location>
        <position position="1"/>
    </location>
</feature>
<name>A0ACC1J8G2_9FUNG</name>
<protein>
    <submittedName>
        <fullName evidence="1">Uncharacterized protein</fullName>
    </submittedName>
</protein>
<reference evidence="1" key="1">
    <citation type="submission" date="2022-07" db="EMBL/GenBank/DDBJ databases">
        <title>Phylogenomic reconstructions and comparative analyses of Kickxellomycotina fungi.</title>
        <authorList>
            <person name="Reynolds N.K."/>
            <person name="Stajich J.E."/>
            <person name="Barry K."/>
            <person name="Grigoriev I.V."/>
            <person name="Crous P."/>
            <person name="Smith M.E."/>
        </authorList>
    </citation>
    <scope>NUCLEOTIDE SEQUENCE</scope>
    <source>
        <strain evidence="1">NRRL 5244</strain>
    </source>
</reference>
<sequence>AGNFRFVQCGGKKKRVHGWYCKYVCHCYGRPEVKAKSRMAVLEGRVAKSARKSKKVGCPCAAYVTCDVDGTATIRYFPTHSGHELTRKCALKHSRRATRNSPLSESPSATLLTESPSPIQLTPVPDTPLTVCMSRASSASAPSASAGTLMGSGALSRLHTQAIQIAPAPAPYATSGLTQWMTLWKTLGHLPFVETAPFSFGFVRAQALSCLPSKDDHVSSLVLSLERAMGTNIQGFPLYTLSVLDPEDSSSEHLGYLVTADMSHGAVERWLEHLRDSLHMSPQTCILDPDDIAGHAAVNMAFGSECLVLWVLDCTKCWWLAVELPSFADIRAPKYGNVRPVEEIIWTLLALAIDGDPPGHAEATRPCRYSVALNCINVVRTACSSAASLLLRSTTSCLGSILPTTWATVSI</sequence>
<organism evidence="1 2">
    <name type="scientific">Linderina macrospora</name>
    <dbReference type="NCBI Taxonomy" id="4868"/>
    <lineage>
        <taxon>Eukaryota</taxon>
        <taxon>Fungi</taxon>
        <taxon>Fungi incertae sedis</taxon>
        <taxon>Zoopagomycota</taxon>
        <taxon>Kickxellomycotina</taxon>
        <taxon>Kickxellomycetes</taxon>
        <taxon>Kickxellales</taxon>
        <taxon>Kickxellaceae</taxon>
        <taxon>Linderina</taxon>
    </lineage>
</organism>
<evidence type="ECO:0000313" key="1">
    <source>
        <dbReference type="EMBL" id="KAJ1941828.1"/>
    </source>
</evidence>
<evidence type="ECO:0000313" key="2">
    <source>
        <dbReference type="Proteomes" id="UP001150603"/>
    </source>
</evidence>
<proteinExistence type="predicted"/>